<comment type="caution">
    <text evidence="2">The sequence shown here is derived from an EMBL/GenBank/DDBJ whole genome shotgun (WGS) entry which is preliminary data.</text>
</comment>
<gene>
    <name evidence="2" type="ORF">DKP76_05400</name>
</gene>
<dbReference type="Pfam" id="PF09955">
    <property type="entry name" value="DUF2189"/>
    <property type="match status" value="1"/>
</dbReference>
<keyword evidence="1" id="KW-0472">Membrane</keyword>
<dbReference type="OrthoDB" id="9809543at2"/>
<evidence type="ECO:0000313" key="3">
    <source>
        <dbReference type="Proteomes" id="UP000245865"/>
    </source>
</evidence>
<feature type="transmembrane region" description="Helical" evidence="1">
    <location>
        <begin position="45"/>
        <end position="63"/>
    </location>
</feature>
<evidence type="ECO:0008006" key="4">
    <source>
        <dbReference type="Google" id="ProtNLM"/>
    </source>
</evidence>
<reference evidence="2 3" key="1">
    <citation type="submission" date="2018-05" db="EMBL/GenBank/DDBJ databases">
        <title>Comparative genomic sequence analysis between strain HN4 and CCM 8460T (Falsochrobactrum ovis) will provide more evidence to prove that HN4 is a new species of Falsochrobactrum.</title>
        <authorList>
            <person name="Lyu W."/>
            <person name="Sun L."/>
            <person name="Yao L."/>
        </authorList>
    </citation>
    <scope>NUCLEOTIDE SEQUENCE [LARGE SCALE GENOMIC DNA]</scope>
    <source>
        <strain evidence="2 3">HN4</strain>
    </source>
</reference>
<protein>
    <recommendedName>
        <fullName evidence="4">DUF2189 domain-containing protein</fullName>
    </recommendedName>
</protein>
<dbReference type="Proteomes" id="UP000245865">
    <property type="component" value="Unassembled WGS sequence"/>
</dbReference>
<evidence type="ECO:0000256" key="1">
    <source>
        <dbReference type="SAM" id="Phobius"/>
    </source>
</evidence>
<keyword evidence="3" id="KW-1185">Reference proteome</keyword>
<feature type="transmembrane region" description="Helical" evidence="1">
    <location>
        <begin position="170"/>
        <end position="193"/>
    </location>
</feature>
<keyword evidence="1" id="KW-1133">Transmembrane helix</keyword>
<organism evidence="2 3">
    <name type="scientific">Falsochrobactrum shanghaiense</name>
    <dbReference type="NCBI Taxonomy" id="2201899"/>
    <lineage>
        <taxon>Bacteria</taxon>
        <taxon>Pseudomonadati</taxon>
        <taxon>Pseudomonadota</taxon>
        <taxon>Alphaproteobacteria</taxon>
        <taxon>Hyphomicrobiales</taxon>
        <taxon>Brucellaceae</taxon>
        <taxon>Falsochrobactrum</taxon>
    </lineage>
</organism>
<sequence length="276" mass="30490">MNQFHVFAGSEPIAEYPNVRRIHPRDVLAALSEGFEDFWAKPSHYVFLCLIYPLAGLLITYWSTNANGLPLLFPLMSGFALIGPFAAIGLYEISRRREMNEDTSWSHAFEVWHSPSVPSILAIGALLVAVFIAWLVVAQALYVHLFGPVPPASLSALLDQLANTPQGQQLFWTGNAIGLGFALFTLCTTIVAFPLLLDRDVGAAVAIQTSVRVFFRNPVECLLWAAIVVALLVVGFATFLVGLAIVIPVLGHATWHFYRKTVEAPQRRFTLSQERL</sequence>
<accession>A0A316JTC8</accession>
<keyword evidence="1" id="KW-0812">Transmembrane</keyword>
<feature type="transmembrane region" description="Helical" evidence="1">
    <location>
        <begin position="222"/>
        <end position="250"/>
    </location>
</feature>
<feature type="transmembrane region" description="Helical" evidence="1">
    <location>
        <begin position="69"/>
        <end position="91"/>
    </location>
</feature>
<proteinExistence type="predicted"/>
<name>A0A316JTC8_9HYPH</name>
<dbReference type="RefSeq" id="WP_109705429.1">
    <property type="nucleotide sequence ID" value="NZ_QGDB01000002.1"/>
</dbReference>
<dbReference type="AlphaFoldDB" id="A0A316JTC8"/>
<dbReference type="EMBL" id="QGDB01000002">
    <property type="protein sequence ID" value="PWL18530.1"/>
    <property type="molecule type" value="Genomic_DNA"/>
</dbReference>
<feature type="transmembrane region" description="Helical" evidence="1">
    <location>
        <begin position="112"/>
        <end position="135"/>
    </location>
</feature>
<dbReference type="InterPro" id="IPR018692">
    <property type="entry name" value="DUF2189"/>
</dbReference>
<evidence type="ECO:0000313" key="2">
    <source>
        <dbReference type="EMBL" id="PWL18530.1"/>
    </source>
</evidence>